<proteinExistence type="predicted"/>
<evidence type="ECO:0000313" key="3">
    <source>
        <dbReference type="Proteomes" id="UP001178461"/>
    </source>
</evidence>
<dbReference type="AlphaFoldDB" id="A0AA35NU69"/>
<feature type="region of interest" description="Disordered" evidence="1">
    <location>
        <begin position="1"/>
        <end position="27"/>
    </location>
</feature>
<accession>A0AA35NU69</accession>
<keyword evidence="3" id="KW-1185">Reference proteome</keyword>
<evidence type="ECO:0000256" key="1">
    <source>
        <dbReference type="SAM" id="MobiDB-lite"/>
    </source>
</evidence>
<sequence>MNRGGRSAVGSSNPAFDENVTAPQKGSTRVIGASAGRRDWCLLLLLLLWLEGGWRAAAAEDQQIVF</sequence>
<reference evidence="2" key="1">
    <citation type="submission" date="2022-12" db="EMBL/GenBank/DDBJ databases">
        <authorList>
            <person name="Alioto T."/>
            <person name="Alioto T."/>
            <person name="Gomez Garrido J."/>
        </authorList>
    </citation>
    <scope>NUCLEOTIDE SEQUENCE</scope>
</reference>
<name>A0AA35NU69_9SAUR</name>
<protein>
    <submittedName>
        <fullName evidence="2">Uncharacterized protein</fullName>
    </submittedName>
</protein>
<dbReference type="Proteomes" id="UP001178461">
    <property type="component" value="Chromosome 1"/>
</dbReference>
<evidence type="ECO:0000313" key="2">
    <source>
        <dbReference type="EMBL" id="CAI5764276.1"/>
    </source>
</evidence>
<dbReference type="EMBL" id="OX395126">
    <property type="protein sequence ID" value="CAI5764276.1"/>
    <property type="molecule type" value="Genomic_DNA"/>
</dbReference>
<gene>
    <name evidence="2" type="ORF">PODLI_1B028749</name>
</gene>
<organism evidence="2 3">
    <name type="scientific">Podarcis lilfordi</name>
    <name type="common">Lilford's wall lizard</name>
    <dbReference type="NCBI Taxonomy" id="74358"/>
    <lineage>
        <taxon>Eukaryota</taxon>
        <taxon>Metazoa</taxon>
        <taxon>Chordata</taxon>
        <taxon>Craniata</taxon>
        <taxon>Vertebrata</taxon>
        <taxon>Euteleostomi</taxon>
        <taxon>Lepidosauria</taxon>
        <taxon>Squamata</taxon>
        <taxon>Bifurcata</taxon>
        <taxon>Unidentata</taxon>
        <taxon>Episquamata</taxon>
        <taxon>Laterata</taxon>
        <taxon>Lacertibaenia</taxon>
        <taxon>Lacertidae</taxon>
        <taxon>Podarcis</taxon>
    </lineage>
</organism>